<comment type="similarity">
    <text evidence="1">Belongs to the LysR transcriptional regulatory family.</text>
</comment>
<evidence type="ECO:0000256" key="3">
    <source>
        <dbReference type="ARBA" id="ARBA00023125"/>
    </source>
</evidence>
<evidence type="ECO:0000256" key="1">
    <source>
        <dbReference type="ARBA" id="ARBA00009437"/>
    </source>
</evidence>
<dbReference type="PROSITE" id="PS50931">
    <property type="entry name" value="HTH_LYSR"/>
    <property type="match status" value="1"/>
</dbReference>
<dbReference type="PANTHER" id="PTHR30419">
    <property type="entry name" value="HTH-TYPE TRANSCRIPTIONAL REGULATOR YBHD"/>
    <property type="match status" value="1"/>
</dbReference>
<dbReference type="SUPFAM" id="SSF46785">
    <property type="entry name" value="Winged helix' DNA-binding domain"/>
    <property type="match status" value="1"/>
</dbReference>
<dbReference type="SUPFAM" id="SSF53850">
    <property type="entry name" value="Periplasmic binding protein-like II"/>
    <property type="match status" value="1"/>
</dbReference>
<comment type="caution">
    <text evidence="7">The sequence shown here is derived from an EMBL/GenBank/DDBJ whole genome shotgun (WGS) entry which is preliminary data.</text>
</comment>
<dbReference type="FunFam" id="1.10.10.10:FF:000001">
    <property type="entry name" value="LysR family transcriptional regulator"/>
    <property type="match status" value="1"/>
</dbReference>
<keyword evidence="8" id="KW-1185">Reference proteome</keyword>
<dbReference type="GO" id="GO:0003700">
    <property type="term" value="F:DNA-binding transcription factor activity"/>
    <property type="evidence" value="ECO:0007669"/>
    <property type="project" value="InterPro"/>
</dbReference>
<sequence>MPFSCPAITNCSRLRTRPVPVVLAPAAATGPGAGRGATCRNHREHRMNLKALRYFVAIADTGSFTAAAALVRIAQPALSRHVRELESELGVALLRRSARGALLTQEGAALCEAARRILAEAEQVKTQLTARAQMGQSTITVGASPTLGRVLLPGLFERCDSALGGFRIALRESFTPILSDWLERGLVDVAFLTNPDGSRDFALHHLYSEPFALITAAPRRYPATVTVAELADIPLLMTRFHRNLVERQLGVVGGRLNVHAEIDSVESISELVMQGRWATVMPVSVYSRQREARTVALSEVSGVQLNRLLMLAVRRDGGANPGIALFTEIVKAECAELVAKGVFSFSDGPRVERGQPEGASRRRSPATRKQSVK</sequence>
<dbReference type="CDD" id="cd05466">
    <property type="entry name" value="PBP2_LTTR_substrate"/>
    <property type="match status" value="1"/>
</dbReference>
<dbReference type="OrthoDB" id="9178397at2"/>
<dbReference type="Pfam" id="PF00126">
    <property type="entry name" value="HTH_1"/>
    <property type="match status" value="1"/>
</dbReference>
<keyword evidence="3" id="KW-0238">DNA-binding</keyword>
<dbReference type="EMBL" id="NEVJ01000003">
    <property type="protein sequence ID" value="OZI19749.1"/>
    <property type="molecule type" value="Genomic_DNA"/>
</dbReference>
<dbReference type="AlphaFoldDB" id="A0A261R3Z7"/>
<proteinExistence type="inferred from homology"/>
<evidence type="ECO:0000313" key="8">
    <source>
        <dbReference type="Proteomes" id="UP000216857"/>
    </source>
</evidence>
<evidence type="ECO:0000259" key="6">
    <source>
        <dbReference type="PROSITE" id="PS50931"/>
    </source>
</evidence>
<evidence type="ECO:0000256" key="4">
    <source>
        <dbReference type="ARBA" id="ARBA00023163"/>
    </source>
</evidence>
<gene>
    <name evidence="7" type="ORF">CAL26_19410</name>
</gene>
<feature type="compositionally biased region" description="Basic residues" evidence="5">
    <location>
        <begin position="361"/>
        <end position="373"/>
    </location>
</feature>
<evidence type="ECO:0000256" key="5">
    <source>
        <dbReference type="SAM" id="MobiDB-lite"/>
    </source>
</evidence>
<feature type="domain" description="HTH lysR-type" evidence="6">
    <location>
        <begin position="47"/>
        <end position="104"/>
    </location>
</feature>
<evidence type="ECO:0000256" key="2">
    <source>
        <dbReference type="ARBA" id="ARBA00023015"/>
    </source>
</evidence>
<protein>
    <recommendedName>
        <fullName evidence="6">HTH lysR-type domain-containing protein</fullName>
    </recommendedName>
</protein>
<dbReference type="Gene3D" id="1.10.10.10">
    <property type="entry name" value="Winged helix-like DNA-binding domain superfamily/Winged helix DNA-binding domain"/>
    <property type="match status" value="1"/>
</dbReference>
<dbReference type="PRINTS" id="PR00039">
    <property type="entry name" value="HTHLYSR"/>
</dbReference>
<keyword evidence="2" id="KW-0805">Transcription regulation</keyword>
<accession>A0A261R3Z7</accession>
<evidence type="ECO:0000313" key="7">
    <source>
        <dbReference type="EMBL" id="OZI19749.1"/>
    </source>
</evidence>
<dbReference type="InterPro" id="IPR050950">
    <property type="entry name" value="HTH-type_LysR_regulators"/>
</dbReference>
<name>A0A261R3Z7_9BORD</name>
<dbReference type="Proteomes" id="UP000216857">
    <property type="component" value="Unassembled WGS sequence"/>
</dbReference>
<dbReference type="InterPro" id="IPR000847">
    <property type="entry name" value="LysR_HTH_N"/>
</dbReference>
<organism evidence="7 8">
    <name type="scientific">Bordetella genomosp. 9</name>
    <dbReference type="NCBI Taxonomy" id="1416803"/>
    <lineage>
        <taxon>Bacteria</taxon>
        <taxon>Pseudomonadati</taxon>
        <taxon>Pseudomonadota</taxon>
        <taxon>Betaproteobacteria</taxon>
        <taxon>Burkholderiales</taxon>
        <taxon>Alcaligenaceae</taxon>
        <taxon>Bordetella</taxon>
    </lineage>
</organism>
<dbReference type="InterPro" id="IPR036390">
    <property type="entry name" value="WH_DNA-bd_sf"/>
</dbReference>
<dbReference type="Gene3D" id="3.40.190.290">
    <property type="match status" value="1"/>
</dbReference>
<dbReference type="InterPro" id="IPR005119">
    <property type="entry name" value="LysR_subst-bd"/>
</dbReference>
<dbReference type="InterPro" id="IPR036388">
    <property type="entry name" value="WH-like_DNA-bd_sf"/>
</dbReference>
<reference evidence="7" key="1">
    <citation type="submission" date="2017-05" db="EMBL/GenBank/DDBJ databases">
        <title>Complete and WGS of Bordetella genogroups.</title>
        <authorList>
            <person name="Spilker T."/>
            <person name="Lipuma J."/>
        </authorList>
    </citation>
    <scope>NUCLEOTIDE SEQUENCE</scope>
    <source>
        <strain evidence="7">AU21707</strain>
    </source>
</reference>
<feature type="region of interest" description="Disordered" evidence="5">
    <location>
        <begin position="347"/>
        <end position="373"/>
    </location>
</feature>
<dbReference type="GO" id="GO:0003677">
    <property type="term" value="F:DNA binding"/>
    <property type="evidence" value="ECO:0007669"/>
    <property type="project" value="UniProtKB-KW"/>
</dbReference>
<dbReference type="Pfam" id="PF03466">
    <property type="entry name" value="LysR_substrate"/>
    <property type="match status" value="1"/>
</dbReference>
<dbReference type="GO" id="GO:0005829">
    <property type="term" value="C:cytosol"/>
    <property type="evidence" value="ECO:0007669"/>
    <property type="project" value="TreeGrafter"/>
</dbReference>
<keyword evidence="4" id="KW-0804">Transcription</keyword>